<dbReference type="EMBL" id="BTRK01000004">
    <property type="protein sequence ID" value="GMR50516.1"/>
    <property type="molecule type" value="Genomic_DNA"/>
</dbReference>
<evidence type="ECO:0000313" key="1">
    <source>
        <dbReference type="EMBL" id="GMR50516.1"/>
    </source>
</evidence>
<organism evidence="1 2">
    <name type="scientific">Pristionchus mayeri</name>
    <dbReference type="NCBI Taxonomy" id="1317129"/>
    <lineage>
        <taxon>Eukaryota</taxon>
        <taxon>Metazoa</taxon>
        <taxon>Ecdysozoa</taxon>
        <taxon>Nematoda</taxon>
        <taxon>Chromadorea</taxon>
        <taxon>Rhabditida</taxon>
        <taxon>Rhabditina</taxon>
        <taxon>Diplogasteromorpha</taxon>
        <taxon>Diplogasteroidea</taxon>
        <taxon>Neodiplogasteridae</taxon>
        <taxon>Pristionchus</taxon>
    </lineage>
</organism>
<comment type="caution">
    <text evidence="1">The sequence shown here is derived from an EMBL/GenBank/DDBJ whole genome shotgun (WGS) entry which is preliminary data.</text>
</comment>
<feature type="non-terminal residue" evidence="1">
    <location>
        <position position="98"/>
    </location>
</feature>
<keyword evidence="2" id="KW-1185">Reference proteome</keyword>
<name>A0AAN5CTS5_9BILA</name>
<evidence type="ECO:0000313" key="2">
    <source>
        <dbReference type="Proteomes" id="UP001328107"/>
    </source>
</evidence>
<gene>
    <name evidence="1" type="ORF">PMAYCL1PPCAC_20711</name>
</gene>
<reference evidence="2" key="1">
    <citation type="submission" date="2022-10" db="EMBL/GenBank/DDBJ databases">
        <title>Genome assembly of Pristionchus species.</title>
        <authorList>
            <person name="Yoshida K."/>
            <person name="Sommer R.J."/>
        </authorList>
    </citation>
    <scope>NUCLEOTIDE SEQUENCE [LARGE SCALE GENOMIC DNA]</scope>
    <source>
        <strain evidence="2">RS5460</strain>
    </source>
</reference>
<sequence>QYIKYYLLFRMTDMTSELEEERRQSKKRREMIDELAAKIAQFEKNQTIFGGMITNIGIPDDSFPTEILTQPVELHMFPATTIAEDCEERNDDGEELIE</sequence>
<accession>A0AAN5CTS5</accession>
<protein>
    <submittedName>
        <fullName evidence="1">Uncharacterized protein</fullName>
    </submittedName>
</protein>
<dbReference type="AlphaFoldDB" id="A0AAN5CTS5"/>
<proteinExistence type="predicted"/>
<feature type="non-terminal residue" evidence="1">
    <location>
        <position position="1"/>
    </location>
</feature>
<dbReference type="Proteomes" id="UP001328107">
    <property type="component" value="Unassembled WGS sequence"/>
</dbReference>